<dbReference type="PANTHER" id="PTHR30349:SF64">
    <property type="entry name" value="PROPHAGE INTEGRASE INTD-RELATED"/>
    <property type="match status" value="1"/>
</dbReference>
<dbReference type="InterPro" id="IPR013762">
    <property type="entry name" value="Integrase-like_cat_sf"/>
</dbReference>
<evidence type="ECO:0000313" key="4">
    <source>
        <dbReference type="Proteomes" id="UP000469870"/>
    </source>
</evidence>
<dbReference type="GO" id="GO:0015074">
    <property type="term" value="P:DNA integration"/>
    <property type="evidence" value="ECO:0007669"/>
    <property type="project" value="InterPro"/>
</dbReference>
<accession>A0A844BHF5</accession>
<dbReference type="InterPro" id="IPR002104">
    <property type="entry name" value="Integrase_catalytic"/>
</dbReference>
<feature type="domain" description="Tyr recombinase" evidence="2">
    <location>
        <begin position="1"/>
        <end position="145"/>
    </location>
</feature>
<sequence>MIYPIVINNFINYRCNFTLSPIKLLYFHRFTSPILISYFYYTLDKLNYLCFFNGFRESKQLVFPADSTNKHITSSQLRNNMRQVQIKAGLPQITVHDLRHTSTSLLFEAVVPMEVVKDRLGHSDIQTTMNIYTHVTKERKLETAEDFASFMESKTKCLSNSVKQFTSS</sequence>
<dbReference type="PANTHER" id="PTHR30349">
    <property type="entry name" value="PHAGE INTEGRASE-RELATED"/>
    <property type="match status" value="1"/>
</dbReference>
<dbReference type="Pfam" id="PF00589">
    <property type="entry name" value="Phage_integrase"/>
    <property type="match status" value="1"/>
</dbReference>
<dbReference type="GO" id="GO:0006310">
    <property type="term" value="P:DNA recombination"/>
    <property type="evidence" value="ECO:0007669"/>
    <property type="project" value="UniProtKB-KW"/>
</dbReference>
<evidence type="ECO:0000259" key="2">
    <source>
        <dbReference type="PROSITE" id="PS51898"/>
    </source>
</evidence>
<organism evidence="3 4">
    <name type="scientific">Fundicoccus ignavus</name>
    <dbReference type="NCBI Taxonomy" id="2664442"/>
    <lineage>
        <taxon>Bacteria</taxon>
        <taxon>Bacillati</taxon>
        <taxon>Bacillota</taxon>
        <taxon>Bacilli</taxon>
        <taxon>Lactobacillales</taxon>
        <taxon>Aerococcaceae</taxon>
        <taxon>Fundicoccus</taxon>
    </lineage>
</organism>
<gene>
    <name evidence="3" type="ORF">GIY11_05225</name>
</gene>
<proteinExistence type="predicted"/>
<dbReference type="InterPro" id="IPR050090">
    <property type="entry name" value="Tyrosine_recombinase_XerCD"/>
</dbReference>
<dbReference type="PROSITE" id="PS51898">
    <property type="entry name" value="TYR_RECOMBINASE"/>
    <property type="match status" value="1"/>
</dbReference>
<name>A0A844BHF5_9LACT</name>
<dbReference type="SUPFAM" id="SSF56349">
    <property type="entry name" value="DNA breaking-rejoining enzymes"/>
    <property type="match status" value="1"/>
</dbReference>
<dbReference type="GO" id="GO:0003677">
    <property type="term" value="F:DNA binding"/>
    <property type="evidence" value="ECO:0007669"/>
    <property type="project" value="InterPro"/>
</dbReference>
<dbReference type="AlphaFoldDB" id="A0A844BHF5"/>
<dbReference type="InterPro" id="IPR011010">
    <property type="entry name" value="DNA_brk_join_enz"/>
</dbReference>
<dbReference type="EMBL" id="WJQR01000004">
    <property type="protein sequence ID" value="MRI81415.1"/>
    <property type="molecule type" value="Genomic_DNA"/>
</dbReference>
<protein>
    <submittedName>
        <fullName evidence="3">Tyrosine-type recombinase/integrase</fullName>
    </submittedName>
</protein>
<dbReference type="Gene3D" id="1.10.443.10">
    <property type="entry name" value="Intergrase catalytic core"/>
    <property type="match status" value="1"/>
</dbReference>
<comment type="caution">
    <text evidence="3">The sequence shown here is derived from an EMBL/GenBank/DDBJ whole genome shotgun (WGS) entry which is preliminary data.</text>
</comment>
<reference evidence="3 4" key="1">
    <citation type="submission" date="2019-11" db="EMBL/GenBank/DDBJ databases">
        <title>Characterisation of Fundicoccus ignavus gen. nov. sp. nov., a novel genus of the family Aerococcaceae isolated from bulk tank milk.</title>
        <authorList>
            <person name="Siebert A."/>
            <person name="Huptas C."/>
            <person name="Wenning M."/>
            <person name="Scherer S."/>
            <person name="Doll E.V."/>
        </authorList>
    </citation>
    <scope>NUCLEOTIDE SEQUENCE [LARGE SCALE GENOMIC DNA]</scope>
    <source>
        <strain evidence="3 4">DSM 109653</strain>
    </source>
</reference>
<evidence type="ECO:0000256" key="1">
    <source>
        <dbReference type="ARBA" id="ARBA00023172"/>
    </source>
</evidence>
<evidence type="ECO:0000313" key="3">
    <source>
        <dbReference type="EMBL" id="MRI81415.1"/>
    </source>
</evidence>
<keyword evidence="1" id="KW-0233">DNA recombination</keyword>
<dbReference type="Proteomes" id="UP000469870">
    <property type="component" value="Unassembled WGS sequence"/>
</dbReference>